<protein>
    <recommendedName>
        <fullName evidence="3">Roadblock/LAMTOR2 domain-containing protein</fullName>
    </recommendedName>
</protein>
<accession>A0A1H2R0F8</accession>
<sequence>MDTNLFETYVKAMRQEVPGFISITVVSTNDGNTIAYEAASNVDNRLSSAFQVEILRQATKAMGYVEGLNDKNIDRIEIALKEQLHVLFSSSNRQFLVHLILDEAKQNIAITKMLHNKFFKVVEDSYVPTAEEQQTVRRRLFF</sequence>
<dbReference type="EMBL" id="FNND01000001">
    <property type="protein sequence ID" value="SDW12149.1"/>
    <property type="molecule type" value="Genomic_DNA"/>
</dbReference>
<organism evidence="1 2">
    <name type="scientific">Capnocytophaga granulosa</name>
    <dbReference type="NCBI Taxonomy" id="45242"/>
    <lineage>
        <taxon>Bacteria</taxon>
        <taxon>Pseudomonadati</taxon>
        <taxon>Bacteroidota</taxon>
        <taxon>Flavobacteriia</taxon>
        <taxon>Flavobacteriales</taxon>
        <taxon>Flavobacteriaceae</taxon>
        <taxon>Capnocytophaga</taxon>
    </lineage>
</organism>
<dbReference type="GeneID" id="85017840"/>
<gene>
    <name evidence="1" type="ORF">SAMN05444420_101290</name>
</gene>
<dbReference type="Proteomes" id="UP000182771">
    <property type="component" value="Unassembled WGS sequence"/>
</dbReference>
<comment type="caution">
    <text evidence="1">The sequence shown here is derived from an EMBL/GenBank/DDBJ whole genome shotgun (WGS) entry which is preliminary data.</text>
</comment>
<evidence type="ECO:0000313" key="1">
    <source>
        <dbReference type="EMBL" id="SDW12149.1"/>
    </source>
</evidence>
<evidence type="ECO:0000313" key="2">
    <source>
        <dbReference type="Proteomes" id="UP000182771"/>
    </source>
</evidence>
<dbReference type="AlphaFoldDB" id="A0A1H2R0F8"/>
<keyword evidence="2" id="KW-1185">Reference proteome</keyword>
<reference evidence="1 2" key="1">
    <citation type="submission" date="2016-10" db="EMBL/GenBank/DDBJ databases">
        <authorList>
            <person name="Varghese N."/>
            <person name="Submissions S."/>
        </authorList>
    </citation>
    <scope>NUCLEOTIDE SEQUENCE [LARGE SCALE GENOMIC DNA]</scope>
    <source>
        <strain evidence="1 2">DSM 11449</strain>
    </source>
</reference>
<proteinExistence type="predicted"/>
<evidence type="ECO:0008006" key="3">
    <source>
        <dbReference type="Google" id="ProtNLM"/>
    </source>
</evidence>
<name>A0A1H2R0F8_9FLAO</name>
<dbReference type="RefSeq" id="WP_016419578.1">
    <property type="nucleotide sequence ID" value="NZ_FNND01000001.1"/>
</dbReference>
<dbReference type="OrthoDB" id="1148559at2"/>